<sequence length="148" mass="17569">MPLDDHDLVFETLKGSHAAFAILMQRYERLVYRFVYTYARNPEDALDLTQDAFIRTYEKLGSYRGEGEFRSWLLRVTHSVSANWLRSRRRQRDRQVHRVAVTLRYFERLPSREIAAVLECSEGTAKNLLFRGVDKMRRSLASQREIVR</sequence>
<evidence type="ECO:0000259" key="8">
    <source>
        <dbReference type="Pfam" id="PF08281"/>
    </source>
</evidence>
<dbReference type="GO" id="GO:0016987">
    <property type="term" value="F:sigma factor activity"/>
    <property type="evidence" value="ECO:0007669"/>
    <property type="project" value="UniProtKB-KW"/>
</dbReference>
<evidence type="ECO:0000256" key="2">
    <source>
        <dbReference type="ARBA" id="ARBA00023015"/>
    </source>
</evidence>
<dbReference type="EMBL" id="JAHJDP010000031">
    <property type="protein sequence ID" value="MBU2690432.1"/>
    <property type="molecule type" value="Genomic_DNA"/>
</dbReference>
<dbReference type="Gene3D" id="1.10.1740.10">
    <property type="match status" value="1"/>
</dbReference>
<dbReference type="Pfam" id="PF04542">
    <property type="entry name" value="Sigma70_r2"/>
    <property type="match status" value="1"/>
</dbReference>
<comment type="caution">
    <text evidence="9">The sequence shown here is derived from an EMBL/GenBank/DDBJ whole genome shotgun (WGS) entry which is preliminary data.</text>
</comment>
<evidence type="ECO:0000313" key="9">
    <source>
        <dbReference type="EMBL" id="MBU2690432.1"/>
    </source>
</evidence>
<dbReference type="PANTHER" id="PTHR43133:SF51">
    <property type="entry name" value="RNA POLYMERASE SIGMA FACTOR"/>
    <property type="match status" value="1"/>
</dbReference>
<dbReference type="Gene3D" id="1.10.10.10">
    <property type="entry name" value="Winged helix-like DNA-binding domain superfamily/Winged helix DNA-binding domain"/>
    <property type="match status" value="1"/>
</dbReference>
<dbReference type="SUPFAM" id="SSF88659">
    <property type="entry name" value="Sigma3 and sigma4 domains of RNA polymerase sigma factors"/>
    <property type="match status" value="1"/>
</dbReference>
<evidence type="ECO:0000259" key="7">
    <source>
        <dbReference type="Pfam" id="PF04542"/>
    </source>
</evidence>
<evidence type="ECO:0000256" key="1">
    <source>
        <dbReference type="ARBA" id="ARBA00010641"/>
    </source>
</evidence>
<evidence type="ECO:0000256" key="5">
    <source>
        <dbReference type="ARBA" id="ARBA00023163"/>
    </source>
</evidence>
<feature type="domain" description="RNA polymerase sigma factor 70 region 4 type 2" evidence="8">
    <location>
        <begin position="98"/>
        <end position="136"/>
    </location>
</feature>
<evidence type="ECO:0000256" key="4">
    <source>
        <dbReference type="ARBA" id="ARBA00023125"/>
    </source>
</evidence>
<dbReference type="InterPro" id="IPR007627">
    <property type="entry name" value="RNA_pol_sigma70_r2"/>
</dbReference>
<protein>
    <recommendedName>
        <fullName evidence="6">RNA polymerase sigma factor</fullName>
    </recommendedName>
</protein>
<dbReference type="GO" id="GO:0003677">
    <property type="term" value="F:DNA binding"/>
    <property type="evidence" value="ECO:0007669"/>
    <property type="project" value="UniProtKB-KW"/>
</dbReference>
<dbReference type="PANTHER" id="PTHR43133">
    <property type="entry name" value="RNA POLYMERASE ECF-TYPE SIGMA FACTO"/>
    <property type="match status" value="1"/>
</dbReference>
<dbReference type="Pfam" id="PF08281">
    <property type="entry name" value="Sigma70_r4_2"/>
    <property type="match status" value="1"/>
</dbReference>
<dbReference type="GO" id="GO:0006352">
    <property type="term" value="P:DNA-templated transcription initiation"/>
    <property type="evidence" value="ECO:0007669"/>
    <property type="project" value="InterPro"/>
</dbReference>
<dbReference type="InterPro" id="IPR013325">
    <property type="entry name" value="RNA_pol_sigma_r2"/>
</dbReference>
<gene>
    <name evidence="9" type="ORF">KJ970_05845</name>
</gene>
<evidence type="ECO:0000256" key="3">
    <source>
        <dbReference type="ARBA" id="ARBA00023082"/>
    </source>
</evidence>
<reference evidence="9" key="1">
    <citation type="submission" date="2021-05" db="EMBL/GenBank/DDBJ databases">
        <title>Energy efficiency and biological interactions define the core microbiome of deep oligotrophic groundwater.</title>
        <authorList>
            <person name="Mehrshad M."/>
            <person name="Lopez-Fernandez M."/>
            <person name="Bell E."/>
            <person name="Bernier-Latmani R."/>
            <person name="Bertilsson S."/>
            <person name="Dopson M."/>
        </authorList>
    </citation>
    <scope>NUCLEOTIDE SEQUENCE</scope>
    <source>
        <strain evidence="9">Modern_marine.mb.64</strain>
    </source>
</reference>
<dbReference type="InterPro" id="IPR013324">
    <property type="entry name" value="RNA_pol_sigma_r3/r4-like"/>
</dbReference>
<dbReference type="InterPro" id="IPR014284">
    <property type="entry name" value="RNA_pol_sigma-70_dom"/>
</dbReference>
<dbReference type="InterPro" id="IPR000838">
    <property type="entry name" value="RNA_pol_sigma70_ECF_CS"/>
</dbReference>
<dbReference type="InterPro" id="IPR039425">
    <property type="entry name" value="RNA_pol_sigma-70-like"/>
</dbReference>
<keyword evidence="5 6" id="KW-0804">Transcription</keyword>
<keyword evidence="2 6" id="KW-0805">Transcription regulation</keyword>
<proteinExistence type="inferred from homology"/>
<evidence type="ECO:0000256" key="6">
    <source>
        <dbReference type="RuleBase" id="RU000716"/>
    </source>
</evidence>
<dbReference type="AlphaFoldDB" id="A0A948RWQ6"/>
<accession>A0A948RWQ6</accession>
<dbReference type="InterPro" id="IPR013249">
    <property type="entry name" value="RNA_pol_sigma70_r4_t2"/>
</dbReference>
<name>A0A948RWQ6_UNCEI</name>
<dbReference type="InterPro" id="IPR036388">
    <property type="entry name" value="WH-like_DNA-bd_sf"/>
</dbReference>
<organism evidence="9 10">
    <name type="scientific">Eiseniibacteriota bacterium</name>
    <dbReference type="NCBI Taxonomy" id="2212470"/>
    <lineage>
        <taxon>Bacteria</taxon>
        <taxon>Candidatus Eiseniibacteriota</taxon>
    </lineage>
</organism>
<dbReference type="NCBIfam" id="TIGR02937">
    <property type="entry name" value="sigma70-ECF"/>
    <property type="match status" value="1"/>
</dbReference>
<keyword evidence="3 6" id="KW-0731">Sigma factor</keyword>
<feature type="domain" description="RNA polymerase sigma-70 region 2" evidence="7">
    <location>
        <begin position="23"/>
        <end position="90"/>
    </location>
</feature>
<keyword evidence="4 6" id="KW-0238">DNA-binding</keyword>
<dbReference type="SUPFAM" id="SSF88946">
    <property type="entry name" value="Sigma2 domain of RNA polymerase sigma factors"/>
    <property type="match status" value="1"/>
</dbReference>
<comment type="similarity">
    <text evidence="1 6">Belongs to the sigma-70 factor family. ECF subfamily.</text>
</comment>
<evidence type="ECO:0000313" key="10">
    <source>
        <dbReference type="Proteomes" id="UP000777784"/>
    </source>
</evidence>
<dbReference type="Proteomes" id="UP000777784">
    <property type="component" value="Unassembled WGS sequence"/>
</dbReference>
<dbReference type="PROSITE" id="PS01063">
    <property type="entry name" value="SIGMA70_ECF"/>
    <property type="match status" value="1"/>
</dbReference>